<dbReference type="NCBIfam" id="TIGR04057">
    <property type="entry name" value="SusC_RagA_signa"/>
    <property type="match status" value="1"/>
</dbReference>
<keyword evidence="2" id="KW-0472">Membrane</keyword>
<dbReference type="PANTHER" id="PTHR30069:SF29">
    <property type="entry name" value="HEMOGLOBIN AND HEMOGLOBIN-HAPTOGLOBIN-BINDING PROTEIN 1-RELATED"/>
    <property type="match status" value="1"/>
</dbReference>
<dbReference type="InterPro" id="IPR023996">
    <property type="entry name" value="TonB-dep_OMP_SusC/RagA"/>
</dbReference>
<dbReference type="PANTHER" id="PTHR30069">
    <property type="entry name" value="TONB-DEPENDENT OUTER MEMBRANE RECEPTOR"/>
    <property type="match status" value="1"/>
</dbReference>
<evidence type="ECO:0000313" key="4">
    <source>
        <dbReference type="EMBL" id="MBM6758941.1"/>
    </source>
</evidence>
<dbReference type="Pfam" id="PF07715">
    <property type="entry name" value="Plug"/>
    <property type="match status" value="1"/>
</dbReference>
<keyword evidence="2" id="KW-0998">Cell outer membrane</keyword>
<evidence type="ECO:0000313" key="5">
    <source>
        <dbReference type="Proteomes" id="UP000703295"/>
    </source>
</evidence>
<comment type="subcellular location">
    <subcellularLocation>
        <location evidence="2">Cell outer membrane</location>
        <topology evidence="2">Multi-pass membrane protein</topology>
    </subcellularLocation>
</comment>
<evidence type="ECO:0000256" key="1">
    <source>
        <dbReference type="ARBA" id="ARBA00022729"/>
    </source>
</evidence>
<dbReference type="Proteomes" id="UP000703295">
    <property type="component" value="Unassembled WGS sequence"/>
</dbReference>
<keyword evidence="2" id="KW-0812">Transmembrane</keyword>
<dbReference type="SUPFAM" id="SSF49464">
    <property type="entry name" value="Carboxypeptidase regulatory domain-like"/>
    <property type="match status" value="1"/>
</dbReference>
<evidence type="ECO:0000259" key="3">
    <source>
        <dbReference type="Pfam" id="PF07715"/>
    </source>
</evidence>
<dbReference type="NCBIfam" id="TIGR04056">
    <property type="entry name" value="OMP_RagA_SusC"/>
    <property type="match status" value="1"/>
</dbReference>
<protein>
    <submittedName>
        <fullName evidence="4">TonB-dependent receptor</fullName>
    </submittedName>
</protein>
<comment type="caution">
    <text evidence="4">The sequence shown here is derived from an EMBL/GenBank/DDBJ whole genome shotgun (WGS) entry which is preliminary data.</text>
</comment>
<dbReference type="SUPFAM" id="SSF56935">
    <property type="entry name" value="Porins"/>
    <property type="match status" value="1"/>
</dbReference>
<keyword evidence="2" id="KW-1134">Transmembrane beta strand</keyword>
<dbReference type="InterPro" id="IPR037066">
    <property type="entry name" value="Plug_dom_sf"/>
</dbReference>
<keyword evidence="2" id="KW-0813">Transport</keyword>
<dbReference type="InterPro" id="IPR023997">
    <property type="entry name" value="TonB-dep_OMP_SusC/RagA_CS"/>
</dbReference>
<keyword evidence="1" id="KW-0732">Signal</keyword>
<name>A0ABS2EW74_9BACE</name>
<sequence length="1046" mass="118366">MDNKTMISSIYRTFSLIWLLLFVFCSVTFAQTMQVKGKVVDSKQEPLIGVNVVVKGTTNGTITDFDGNFILTVSKGETLQFSYIGFTSKDVVVTSSDLVVEMKEDTETLDEVVVVGYGTQKKGSLTGAITAVKSEELVKTTTPTTAGALVGKAPGISARQADGRPGASASIQIRNMGTPLYVIDGIQCEEGQFNNIDVNDIESITVLKDASAAIYGLRAANGVVLVTTKSGRRNEKSSVSANFYYGMQNFMRYPEVADAATFYEGRMQADLNTYGSTARTMDELNLWRQGQGKYSSFDWQDFIVNENAPMWYGNVSIDGGSEVINYHVGISHTDQDAMINGFNFQRTNIQSNVEANITPKFKVGVRVSGRIEARHNVGVPGLDDYWQPYYAMFQNWPTQHAYANDNPNYVNETRNNATGAAIFDEDITGYTDDVWKSGTVNAYAEWQTPLEGLKARVAYNYWIAQNDQEQFEYTYDVYRYDEATDTYTAVAGNLNPWRRRIKEQRQEKTFQAQLNYDHTFNNSHHVSGVLGIETFEKDGDWTQYNTLPSNNYIAVTNGISNMQSLDNTVTMSRRAGLVFRAAYDYRSKYFAEFSGRYDGSYLFAEGHRWGFFPSVSAGWRLSEESFMENVREVTKLSNLKIRASWGQMGDDQYNSADIVTPYAFLDGYTYGNTADGAVLNGTAVSRVEYRGVPVTNLSWIKSTLVNVGLDFGFFDDRLSGTFELFQRKRTGLPAMRYDVLVPVEVGFDLSNENLNSDYHKGLEFGINWRDQVNDFRYSIGGNFTLARRMMGESYKPRFGSSWDEYRNSTENRWASTFWGYEIAGRFENYEQIQNYPVDNDGEGNSTMLPGDFIYKDQNGDGVINELDERPIAYGAGELPYMNFSLNSSFEWKGFDLQMDWNGAAGQSYEMCWEVAYPFQGDGNSTEYLLTDSWHRVDPTDPTSDWVAGEFPATRYAGANVSFTRRSDFWVKKVWYLKLRTLELGYTLPKAVTNKMRLNRLRFYVNAYNLFSIDNMHRYQLDPEITSNSALVTPNLRTISFGLNLNF</sequence>
<reference evidence="4 5" key="1">
    <citation type="journal article" date="2021" name="Sci. Rep.">
        <title>The distribution of antibiotic resistance genes in chicken gut microbiota commensals.</title>
        <authorList>
            <person name="Juricova H."/>
            <person name="Matiasovicova J."/>
            <person name="Kubasova T."/>
            <person name="Cejkova D."/>
            <person name="Rychlik I."/>
        </authorList>
    </citation>
    <scope>NUCLEOTIDE SEQUENCE [LARGE SCALE GENOMIC DNA]</scope>
    <source>
        <strain evidence="4 5">An801</strain>
    </source>
</reference>
<accession>A0ABS2EW74</accession>
<dbReference type="Gene3D" id="2.60.40.1120">
    <property type="entry name" value="Carboxypeptidase-like, regulatory domain"/>
    <property type="match status" value="1"/>
</dbReference>
<dbReference type="PROSITE" id="PS52016">
    <property type="entry name" value="TONB_DEPENDENT_REC_3"/>
    <property type="match status" value="1"/>
</dbReference>
<evidence type="ECO:0000256" key="2">
    <source>
        <dbReference type="PROSITE-ProRule" id="PRU01360"/>
    </source>
</evidence>
<proteinExistence type="inferred from homology"/>
<dbReference type="EMBL" id="JACJJW010000024">
    <property type="protein sequence ID" value="MBM6758941.1"/>
    <property type="molecule type" value="Genomic_DNA"/>
</dbReference>
<keyword evidence="5" id="KW-1185">Reference proteome</keyword>
<comment type="similarity">
    <text evidence="2">Belongs to the TonB-dependent receptor family.</text>
</comment>
<feature type="domain" description="TonB-dependent receptor plug" evidence="3">
    <location>
        <begin position="124"/>
        <end position="223"/>
    </location>
</feature>
<dbReference type="RefSeq" id="WP_204476117.1">
    <property type="nucleotide sequence ID" value="NZ_JACJJW010000024.1"/>
</dbReference>
<gene>
    <name evidence="4" type="ORF">H6A31_09665</name>
</gene>
<dbReference type="Pfam" id="PF13715">
    <property type="entry name" value="CarbopepD_reg_2"/>
    <property type="match status" value="1"/>
</dbReference>
<dbReference type="InterPro" id="IPR012910">
    <property type="entry name" value="Plug_dom"/>
</dbReference>
<dbReference type="InterPro" id="IPR039426">
    <property type="entry name" value="TonB-dep_rcpt-like"/>
</dbReference>
<keyword evidence="4" id="KW-0675">Receptor</keyword>
<dbReference type="InterPro" id="IPR008969">
    <property type="entry name" value="CarboxyPept-like_regulatory"/>
</dbReference>
<dbReference type="Gene3D" id="2.170.130.10">
    <property type="entry name" value="TonB-dependent receptor, plug domain"/>
    <property type="match status" value="1"/>
</dbReference>
<organism evidence="4 5">
    <name type="scientific">Bacteroides mediterraneensis</name>
    <dbReference type="NCBI Taxonomy" id="1841856"/>
    <lineage>
        <taxon>Bacteria</taxon>
        <taxon>Pseudomonadati</taxon>
        <taxon>Bacteroidota</taxon>
        <taxon>Bacteroidia</taxon>
        <taxon>Bacteroidales</taxon>
        <taxon>Bacteroidaceae</taxon>
        <taxon>Bacteroides</taxon>
    </lineage>
</organism>